<keyword evidence="7" id="KW-0966">Cell projection</keyword>
<dbReference type="Ensembl" id="ENSMGAT00000022559.1">
    <property type="protein sequence ID" value="ENSMGAP00000032694.1"/>
    <property type="gene ID" value="ENSMGAG00000021831.1"/>
</dbReference>
<reference evidence="12" key="3">
    <citation type="submission" date="2025-09" db="UniProtKB">
        <authorList>
            <consortium name="Ensembl"/>
        </authorList>
    </citation>
    <scope>IDENTIFICATION</scope>
</reference>
<feature type="compositionally biased region" description="Basic and acidic residues" evidence="11">
    <location>
        <begin position="190"/>
        <end position="199"/>
    </location>
</feature>
<dbReference type="PANTHER" id="PTHR23356">
    <property type="entry name" value="DPY30-RELATED"/>
    <property type="match status" value="1"/>
</dbReference>
<dbReference type="InterPro" id="IPR037856">
    <property type="entry name" value="Sdc1/DPY30"/>
</dbReference>
<name>A0A803YLP6_MELGA</name>
<comment type="subcellular location">
    <subcellularLocation>
        <location evidence="1">Cytoplasm</location>
        <location evidence="1">Cytoskeleton</location>
        <location evidence="1">Flagellum axoneme</location>
    </subcellularLocation>
</comment>
<dbReference type="GO" id="GO:0048188">
    <property type="term" value="C:Set1C/COMPASS complex"/>
    <property type="evidence" value="ECO:0007669"/>
    <property type="project" value="InterPro"/>
</dbReference>
<accession>A0A803YLP6</accession>
<dbReference type="InterPro" id="IPR007858">
    <property type="entry name" value="Dpy-30_motif"/>
</dbReference>
<proteinExistence type="inferred from homology"/>
<evidence type="ECO:0000256" key="2">
    <source>
        <dbReference type="ARBA" id="ARBA00010849"/>
    </source>
</evidence>
<gene>
    <name evidence="12" type="primary">DYDC1</name>
</gene>
<comment type="function">
    <text evidence="8">Functions as part of axonemal radial spoke complexes that play an important part in the motility of sperm and cilia. Plays a crucial role during acrosome biogenesis.</text>
</comment>
<protein>
    <recommendedName>
        <fullName evidence="10">DPY30 domain-containing protein 1</fullName>
    </recommendedName>
</protein>
<evidence type="ECO:0000313" key="12">
    <source>
        <dbReference type="Ensembl" id="ENSMGAP00000032694.1"/>
    </source>
</evidence>
<comment type="similarity">
    <text evidence="2">Belongs to the dpy-30 family.</text>
</comment>
<evidence type="ECO:0000256" key="3">
    <source>
        <dbReference type="ARBA" id="ARBA00022490"/>
    </source>
</evidence>
<dbReference type="Pfam" id="PF05186">
    <property type="entry name" value="Dpy-30"/>
    <property type="match status" value="1"/>
</dbReference>
<dbReference type="InParanoid" id="A0A803YLP6"/>
<keyword evidence="4" id="KW-0282">Flagellum</keyword>
<evidence type="ECO:0000313" key="13">
    <source>
        <dbReference type="Proteomes" id="UP000001645"/>
    </source>
</evidence>
<evidence type="ECO:0000256" key="8">
    <source>
        <dbReference type="ARBA" id="ARBA00058296"/>
    </source>
</evidence>
<dbReference type="Gene3D" id="1.20.890.10">
    <property type="entry name" value="cAMP-dependent protein kinase regulatory subunit, dimerization-anchoring domain"/>
    <property type="match status" value="1"/>
</dbReference>
<reference evidence="12" key="2">
    <citation type="submission" date="2025-08" db="UniProtKB">
        <authorList>
            <consortium name="Ensembl"/>
        </authorList>
    </citation>
    <scope>IDENTIFICATION</scope>
</reference>
<evidence type="ECO:0000256" key="9">
    <source>
        <dbReference type="ARBA" id="ARBA00062391"/>
    </source>
</evidence>
<feature type="region of interest" description="Disordered" evidence="11">
    <location>
        <begin position="166"/>
        <end position="234"/>
    </location>
</feature>
<dbReference type="FunFam" id="1.20.890.10:FF:000009">
    <property type="entry name" value="DPY30 domain-containing protein 1"/>
    <property type="match status" value="1"/>
</dbReference>
<dbReference type="Proteomes" id="UP000001645">
    <property type="component" value="Chromosome 8"/>
</dbReference>
<comment type="subunit">
    <text evidence="9">Component of the axonemal radial spoke complex 1 (RS1), at least composed of spoke head proteins RSPH1, RSPH3, RSPH9 and the cilia-specific component RSPH4A or sperm-specific component RSPH6A, spoke stalk proteins RSPH14, DNAJB13, DYDC1, ROPN1L and NME5, and the anchor protein IQUB. Interacts with SH3GL3.</text>
</comment>
<dbReference type="InterPro" id="IPR049630">
    <property type="entry name" value="DYDC-like_DD"/>
</dbReference>
<keyword evidence="5" id="KW-0969">Cilium</keyword>
<dbReference type="AlphaFoldDB" id="A0A803YLP6"/>
<reference evidence="12 13" key="1">
    <citation type="journal article" date="2010" name="PLoS Biol.">
        <title>Multi-platform next-generation sequencing of the domestic turkey (Meleagris gallopavo): genome assembly and analysis.</title>
        <authorList>
            <person name="Dalloul R.A."/>
            <person name="Long J.A."/>
            <person name="Zimin A.V."/>
            <person name="Aslam L."/>
            <person name="Beal K."/>
            <person name="Blomberg L.A."/>
            <person name="Bouffard P."/>
            <person name="Burt D.W."/>
            <person name="Crasta O."/>
            <person name="Crooijmans R.P."/>
            <person name="Cooper K."/>
            <person name="Coulombe R.A."/>
            <person name="De S."/>
            <person name="Delany M.E."/>
            <person name="Dodgson J.B."/>
            <person name="Dong J.J."/>
            <person name="Evans C."/>
            <person name="Frederickson K.M."/>
            <person name="Flicek P."/>
            <person name="Florea L."/>
            <person name="Folkerts O."/>
            <person name="Groenen M.A."/>
            <person name="Harkins T.T."/>
            <person name="Herrero J."/>
            <person name="Hoffmann S."/>
            <person name="Megens H.J."/>
            <person name="Jiang A."/>
            <person name="de Jong P."/>
            <person name="Kaiser P."/>
            <person name="Kim H."/>
            <person name="Kim K.W."/>
            <person name="Kim S."/>
            <person name="Langenberger D."/>
            <person name="Lee M.K."/>
            <person name="Lee T."/>
            <person name="Mane S."/>
            <person name="Marcais G."/>
            <person name="Marz M."/>
            <person name="McElroy A.P."/>
            <person name="Modise T."/>
            <person name="Nefedov M."/>
            <person name="Notredame C."/>
            <person name="Paton I.R."/>
            <person name="Payne W.S."/>
            <person name="Pertea G."/>
            <person name="Prickett D."/>
            <person name="Puiu D."/>
            <person name="Qioa D."/>
            <person name="Raineri E."/>
            <person name="Ruffier M."/>
            <person name="Salzberg S.L."/>
            <person name="Schatz M.C."/>
            <person name="Scheuring C."/>
            <person name="Schmidt C.J."/>
            <person name="Schroeder S."/>
            <person name="Searle S.M."/>
            <person name="Smith E.J."/>
            <person name="Smith J."/>
            <person name="Sonstegard T.S."/>
            <person name="Stadler P.F."/>
            <person name="Tafer H."/>
            <person name="Tu Z.J."/>
            <person name="Van Tassell C.P."/>
            <person name="Vilella A.J."/>
            <person name="Williams K.P."/>
            <person name="Yorke J.A."/>
            <person name="Zhang L."/>
            <person name="Zhang H.B."/>
            <person name="Zhang X."/>
            <person name="Zhang Y."/>
            <person name="Reed K.M."/>
        </authorList>
    </citation>
    <scope>NUCLEOTIDE SEQUENCE [LARGE SCALE GENOMIC DNA]</scope>
</reference>
<keyword evidence="3" id="KW-0963">Cytoplasm</keyword>
<dbReference type="GeneTree" id="ENSGT00940000167117"/>
<keyword evidence="6" id="KW-0206">Cytoskeleton</keyword>
<evidence type="ECO:0000256" key="4">
    <source>
        <dbReference type="ARBA" id="ARBA00022846"/>
    </source>
</evidence>
<organism evidence="12 13">
    <name type="scientific">Meleagris gallopavo</name>
    <name type="common">Wild turkey</name>
    <dbReference type="NCBI Taxonomy" id="9103"/>
    <lineage>
        <taxon>Eukaryota</taxon>
        <taxon>Metazoa</taxon>
        <taxon>Chordata</taxon>
        <taxon>Craniata</taxon>
        <taxon>Vertebrata</taxon>
        <taxon>Euteleostomi</taxon>
        <taxon>Archelosauria</taxon>
        <taxon>Archosauria</taxon>
        <taxon>Dinosauria</taxon>
        <taxon>Saurischia</taxon>
        <taxon>Theropoda</taxon>
        <taxon>Coelurosauria</taxon>
        <taxon>Aves</taxon>
        <taxon>Neognathae</taxon>
        <taxon>Galloanserae</taxon>
        <taxon>Galliformes</taxon>
        <taxon>Phasianidae</taxon>
        <taxon>Meleagridinae</taxon>
        <taxon>Meleagris</taxon>
    </lineage>
</organism>
<keyword evidence="13" id="KW-1185">Reference proteome</keyword>
<evidence type="ECO:0000256" key="11">
    <source>
        <dbReference type="SAM" id="MobiDB-lite"/>
    </source>
</evidence>
<sequence>MRGVLTTFRAPAEADAKWPWPIEGSGRSSSDTARPLTPIARRLQGARLLGDAGGRAVRAGCSIPQPIRKSSGMRMESQYLRRCLGSCLKKGLAEVVEHQPADPIEYLAHWIYNYKRTLDEEQKRTLERIELEKEQQAALEELEMLRKMKEEELMLQQRFEEQRQEQEREKLKLQNEEEKMQLQQQDPEENEKTIAELTDRAGAPNLSRVEELDENGLPEIATDLMPEIEQESSI</sequence>
<feature type="compositionally biased region" description="Basic and acidic residues" evidence="11">
    <location>
        <begin position="166"/>
        <end position="180"/>
    </location>
</feature>
<evidence type="ECO:0000256" key="7">
    <source>
        <dbReference type="ARBA" id="ARBA00023273"/>
    </source>
</evidence>
<dbReference type="CDD" id="cd22966">
    <property type="entry name" value="DD_DYDC-like"/>
    <property type="match status" value="1"/>
</dbReference>
<evidence type="ECO:0000256" key="6">
    <source>
        <dbReference type="ARBA" id="ARBA00023212"/>
    </source>
</evidence>
<evidence type="ECO:0000256" key="5">
    <source>
        <dbReference type="ARBA" id="ARBA00023069"/>
    </source>
</evidence>
<evidence type="ECO:0000256" key="1">
    <source>
        <dbReference type="ARBA" id="ARBA00004611"/>
    </source>
</evidence>
<evidence type="ECO:0000256" key="10">
    <source>
        <dbReference type="ARBA" id="ARBA00068754"/>
    </source>
</evidence>
<dbReference type="PANTHER" id="PTHR23356:SF16">
    <property type="entry name" value="DPY30 DOMAIN CONTAINING 2"/>
    <property type="match status" value="1"/>
</dbReference>